<evidence type="ECO:0000256" key="4">
    <source>
        <dbReference type="ARBA" id="ARBA00022692"/>
    </source>
</evidence>
<gene>
    <name evidence="10" type="ORF">Llon_1532</name>
</gene>
<dbReference type="AlphaFoldDB" id="A0A0W0VLE5"/>
<feature type="transmembrane region" description="Helical" evidence="8">
    <location>
        <begin position="410"/>
        <end position="431"/>
    </location>
</feature>
<dbReference type="InterPro" id="IPR050171">
    <property type="entry name" value="MFS_Transporters"/>
</dbReference>
<evidence type="ECO:0000313" key="10">
    <source>
        <dbReference type="EMBL" id="KTD20646.1"/>
    </source>
</evidence>
<evidence type="ECO:0000256" key="8">
    <source>
        <dbReference type="SAM" id="Phobius"/>
    </source>
</evidence>
<dbReference type="InterPro" id="IPR036259">
    <property type="entry name" value="MFS_trans_sf"/>
</dbReference>
<dbReference type="CDD" id="cd17346">
    <property type="entry name" value="MFS_DtpA_like"/>
    <property type="match status" value="1"/>
</dbReference>
<feature type="transmembrane region" description="Helical" evidence="8">
    <location>
        <begin position="304"/>
        <end position="321"/>
    </location>
</feature>
<dbReference type="NCBIfam" id="TIGR00924">
    <property type="entry name" value="yjdL_sub1_fam"/>
    <property type="match status" value="1"/>
</dbReference>
<evidence type="ECO:0000256" key="5">
    <source>
        <dbReference type="ARBA" id="ARBA00022856"/>
    </source>
</evidence>
<feature type="transmembrane region" description="Helical" evidence="8">
    <location>
        <begin position="451"/>
        <end position="471"/>
    </location>
</feature>
<dbReference type="EMBL" id="LNYK01000019">
    <property type="protein sequence ID" value="KTD20646.1"/>
    <property type="molecule type" value="Genomic_DNA"/>
</dbReference>
<dbReference type="Pfam" id="PF00854">
    <property type="entry name" value="PTR2"/>
    <property type="match status" value="1"/>
</dbReference>
<feature type="transmembrane region" description="Helical" evidence="8">
    <location>
        <begin position="261"/>
        <end position="284"/>
    </location>
</feature>
<evidence type="ECO:0000256" key="2">
    <source>
        <dbReference type="ARBA" id="ARBA00022448"/>
    </source>
</evidence>
<evidence type="ECO:0000313" key="11">
    <source>
        <dbReference type="Proteomes" id="UP000054997"/>
    </source>
</evidence>
<accession>A0A0W0VLE5</accession>
<proteinExistence type="predicted"/>
<dbReference type="Proteomes" id="UP000054997">
    <property type="component" value="Unassembled WGS sequence"/>
</dbReference>
<dbReference type="PANTHER" id="PTHR23517:SF15">
    <property type="entry name" value="PROTON-DEPENDENT OLIGOPEPTIDE FAMILY TRANSPORT PROTEIN"/>
    <property type="match status" value="1"/>
</dbReference>
<dbReference type="InterPro" id="IPR020846">
    <property type="entry name" value="MFS_dom"/>
</dbReference>
<feature type="transmembrane region" description="Helical" evidence="8">
    <location>
        <begin position="79"/>
        <end position="96"/>
    </location>
</feature>
<sequence>MQKHAPHPPSLKIFFATEMWERYGFYVVQTLLALYLVMHFKWDDSRVYPLVGSFTALTYLSPVFGGWIADHLLGQKRTILLGAFFLFFSYLSLGLLDSKTGLTFSLACIAVGTGLLKPNISSLLGNEYLVESPNRERGFTIFYMGITTGIILGTTFPSYIQSTFGWSVSFLSAAFGMILAVFVFCYGVYRYHIKDYTPFQFQFKNIVLALLLIVLVCYGSYWTLNQPGIADALFSVIGLLSLAYLILTVKEERGMQSRQTLVIGILCLISIMFWAFYFQMFLSLTLFLKRVVQPTLFGMPFPPPYYVAVQSFGMILFGLFLGRKIKKISLAQHSIRVGNKFLASMICMIAAYAVITLVSHLNDNLSLLSPLFFIPAYLMISLAELLLSPVGLSAITILSSNKKVSTMMGIFFVSLGLGGFLSGKLAAITAISKKELSSISVIALKSHYAETFTVLLYILIAATALCVFLNFTIRRLMTNQSDPTKTKPASVTKFRLDKSNSHEFLA</sequence>
<name>A0A0W0VLE5_9GAMM</name>
<comment type="caution">
    <text evidence="10">The sequence shown here is derived from an EMBL/GenBank/DDBJ whole genome shotgun (WGS) entry which is preliminary data.</text>
</comment>
<comment type="subcellular location">
    <subcellularLocation>
        <location evidence="1">Cell membrane</location>
        <topology evidence="1">Multi-pass membrane protein</topology>
    </subcellularLocation>
</comment>
<keyword evidence="11" id="KW-1185">Reference proteome</keyword>
<feature type="transmembrane region" description="Helical" evidence="8">
    <location>
        <begin position="341"/>
        <end position="361"/>
    </location>
</feature>
<protein>
    <submittedName>
        <fullName evidence="10">POT family transporter protein proton/peptide symporter</fullName>
    </submittedName>
</protein>
<dbReference type="GO" id="GO:0015833">
    <property type="term" value="P:peptide transport"/>
    <property type="evidence" value="ECO:0007669"/>
    <property type="project" value="UniProtKB-KW"/>
</dbReference>
<dbReference type="SUPFAM" id="SSF103473">
    <property type="entry name" value="MFS general substrate transporter"/>
    <property type="match status" value="1"/>
</dbReference>
<keyword evidence="4 8" id="KW-0812">Transmembrane</keyword>
<feature type="transmembrane region" description="Helical" evidence="8">
    <location>
        <begin position="201"/>
        <end position="222"/>
    </location>
</feature>
<evidence type="ECO:0000256" key="7">
    <source>
        <dbReference type="ARBA" id="ARBA00023136"/>
    </source>
</evidence>
<dbReference type="STRING" id="45068.Llon_1532"/>
<evidence type="ECO:0000256" key="1">
    <source>
        <dbReference type="ARBA" id="ARBA00004651"/>
    </source>
</evidence>
<dbReference type="PROSITE" id="PS50850">
    <property type="entry name" value="MFS"/>
    <property type="match status" value="1"/>
</dbReference>
<feature type="transmembrane region" description="Helical" evidence="8">
    <location>
        <begin position="23"/>
        <end position="42"/>
    </location>
</feature>
<keyword evidence="3" id="KW-1003">Cell membrane</keyword>
<organism evidence="10 11">
    <name type="scientific">Legionella londiniensis</name>
    <dbReference type="NCBI Taxonomy" id="45068"/>
    <lineage>
        <taxon>Bacteria</taxon>
        <taxon>Pseudomonadati</taxon>
        <taxon>Pseudomonadota</taxon>
        <taxon>Gammaproteobacteria</taxon>
        <taxon>Legionellales</taxon>
        <taxon>Legionellaceae</taxon>
        <taxon>Legionella</taxon>
    </lineage>
</organism>
<feature type="transmembrane region" description="Helical" evidence="8">
    <location>
        <begin position="141"/>
        <end position="160"/>
    </location>
</feature>
<keyword evidence="7 8" id="KW-0472">Membrane</keyword>
<feature type="transmembrane region" description="Helical" evidence="8">
    <location>
        <begin position="228"/>
        <end position="249"/>
    </location>
</feature>
<dbReference type="PATRIC" id="fig|45068.5.peg.1661"/>
<feature type="domain" description="Major facilitator superfamily (MFS) profile" evidence="9">
    <location>
        <begin position="10"/>
        <end position="474"/>
    </location>
</feature>
<evidence type="ECO:0000256" key="6">
    <source>
        <dbReference type="ARBA" id="ARBA00022989"/>
    </source>
</evidence>
<keyword evidence="5" id="KW-0571">Peptide transport</keyword>
<dbReference type="GO" id="GO:0005886">
    <property type="term" value="C:plasma membrane"/>
    <property type="evidence" value="ECO:0007669"/>
    <property type="project" value="UniProtKB-SubCell"/>
</dbReference>
<feature type="transmembrane region" description="Helical" evidence="8">
    <location>
        <begin position="48"/>
        <end position="67"/>
    </location>
</feature>
<dbReference type="InterPro" id="IPR000109">
    <property type="entry name" value="POT_fam"/>
</dbReference>
<dbReference type="GO" id="GO:1904680">
    <property type="term" value="F:peptide transmembrane transporter activity"/>
    <property type="evidence" value="ECO:0007669"/>
    <property type="project" value="InterPro"/>
</dbReference>
<keyword evidence="6 8" id="KW-1133">Transmembrane helix</keyword>
<keyword evidence="2" id="KW-0813">Transport</keyword>
<feature type="transmembrane region" description="Helical" evidence="8">
    <location>
        <begin position="166"/>
        <end position="189"/>
    </location>
</feature>
<evidence type="ECO:0000259" key="9">
    <source>
        <dbReference type="PROSITE" id="PS50850"/>
    </source>
</evidence>
<dbReference type="Gene3D" id="1.20.1250.20">
    <property type="entry name" value="MFS general substrate transporter like domains"/>
    <property type="match status" value="1"/>
</dbReference>
<feature type="transmembrane region" description="Helical" evidence="8">
    <location>
        <begin position="373"/>
        <end position="398"/>
    </location>
</feature>
<dbReference type="InterPro" id="IPR005279">
    <property type="entry name" value="Dipep/tripep_permease"/>
</dbReference>
<evidence type="ECO:0000256" key="3">
    <source>
        <dbReference type="ARBA" id="ARBA00022475"/>
    </source>
</evidence>
<dbReference type="PANTHER" id="PTHR23517">
    <property type="entry name" value="RESISTANCE PROTEIN MDTM, PUTATIVE-RELATED-RELATED"/>
    <property type="match status" value="1"/>
</dbReference>
<dbReference type="RefSeq" id="WP_065238300.1">
    <property type="nucleotide sequence ID" value="NZ_CAAAHZ010000004.1"/>
</dbReference>
<keyword evidence="5" id="KW-0653">Protein transport</keyword>
<reference evidence="10 11" key="1">
    <citation type="submission" date="2015-11" db="EMBL/GenBank/DDBJ databases">
        <title>Genomic analysis of 38 Legionella species identifies large and diverse effector repertoires.</title>
        <authorList>
            <person name="Burstein D."/>
            <person name="Amaro F."/>
            <person name="Zusman T."/>
            <person name="Lifshitz Z."/>
            <person name="Cohen O."/>
            <person name="Gilbert J.A."/>
            <person name="Pupko T."/>
            <person name="Shuman H.A."/>
            <person name="Segal G."/>
        </authorList>
    </citation>
    <scope>NUCLEOTIDE SEQUENCE [LARGE SCALE GENOMIC DNA]</scope>
    <source>
        <strain evidence="10 11">ATCC 49505</strain>
    </source>
</reference>